<evidence type="ECO:0000313" key="7">
    <source>
        <dbReference type="Proteomes" id="UP000271849"/>
    </source>
</evidence>
<proteinExistence type="inferred from homology"/>
<dbReference type="PANTHER" id="PTHR13799:SF14">
    <property type="entry name" value="GTP CYCLOHYDROLASE 1 TYPE 2 HOMOLOG"/>
    <property type="match status" value="1"/>
</dbReference>
<dbReference type="PANTHER" id="PTHR13799">
    <property type="entry name" value="NGG1 INTERACTING FACTOR 3"/>
    <property type="match status" value="1"/>
</dbReference>
<dbReference type="GO" id="GO:0016787">
    <property type="term" value="F:hydrolase activity"/>
    <property type="evidence" value="ECO:0007669"/>
    <property type="project" value="UniProtKB-KW"/>
</dbReference>
<dbReference type="Gene3D" id="3.40.1390.30">
    <property type="entry name" value="NIF3 (NGG1p interacting factor 3)-like"/>
    <property type="match status" value="2"/>
</dbReference>
<keyword evidence="4 5" id="KW-0479">Metal-binding</keyword>
<feature type="binding site" evidence="5">
    <location>
        <position position="102"/>
    </location>
    <ligand>
        <name>a divalent metal cation</name>
        <dbReference type="ChEBI" id="CHEBI:60240"/>
        <label>1</label>
    </ligand>
</feature>
<evidence type="ECO:0000256" key="4">
    <source>
        <dbReference type="ARBA" id="ARBA00022723"/>
    </source>
</evidence>
<gene>
    <name evidence="6" type="primary">ybgI</name>
    <name evidence="6" type="ORF">BUCINSTRO3249_0195</name>
</gene>
<feature type="binding site" evidence="5">
    <location>
        <position position="64"/>
    </location>
    <ligand>
        <name>a divalent metal cation</name>
        <dbReference type="ChEBI" id="CHEBI:60240"/>
        <label>2</label>
    </ligand>
</feature>
<name>A0A3B1E9H1_9GAMM</name>
<evidence type="ECO:0000256" key="3">
    <source>
        <dbReference type="ARBA" id="ARBA00022112"/>
    </source>
</evidence>
<organism evidence="6 7">
    <name type="scientific">Buchnera aphidicola</name>
    <name type="common">Cinara strobi</name>
    <dbReference type="NCBI Taxonomy" id="1921549"/>
    <lineage>
        <taxon>Bacteria</taxon>
        <taxon>Pseudomonadati</taxon>
        <taxon>Pseudomonadota</taxon>
        <taxon>Gammaproteobacteria</taxon>
        <taxon>Enterobacterales</taxon>
        <taxon>Erwiniaceae</taxon>
        <taxon>Buchnera</taxon>
    </lineage>
</organism>
<comment type="subunit">
    <text evidence="2">Homohexamer.</text>
</comment>
<dbReference type="Pfam" id="PF01784">
    <property type="entry name" value="DUF34_NIF3"/>
    <property type="match status" value="1"/>
</dbReference>
<comment type="similarity">
    <text evidence="1">Belongs to the GTP cyclohydrolase I type 2/NIF3 family.</text>
</comment>
<dbReference type="Proteomes" id="UP000271849">
    <property type="component" value="Chromosome"/>
</dbReference>
<evidence type="ECO:0000256" key="5">
    <source>
        <dbReference type="PIRSR" id="PIRSR602678-1"/>
    </source>
</evidence>
<dbReference type="OrthoDB" id="9800881at2"/>
<keyword evidence="6" id="KW-0378">Hydrolase</keyword>
<dbReference type="GO" id="GO:0046872">
    <property type="term" value="F:metal ion binding"/>
    <property type="evidence" value="ECO:0007669"/>
    <property type="project" value="UniProtKB-KW"/>
</dbReference>
<dbReference type="EMBL" id="LR025085">
    <property type="protein sequence ID" value="VAX76539.1"/>
    <property type="molecule type" value="Genomic_DNA"/>
</dbReference>
<reference evidence="7" key="1">
    <citation type="submission" date="2018-09" db="EMBL/GenBank/DDBJ databases">
        <authorList>
            <person name="Manzano-Marin A."/>
            <person name="Manzano-Marin A."/>
        </authorList>
    </citation>
    <scope>NUCLEOTIDE SEQUENCE [LARGE SCALE GENOMIC DNA]</scope>
    <source>
        <strain evidence="7">BuCistrobi</strain>
    </source>
</reference>
<feature type="binding site" evidence="5">
    <location>
        <position position="220"/>
    </location>
    <ligand>
        <name>a divalent metal cation</name>
        <dbReference type="ChEBI" id="CHEBI:60240"/>
        <label>1</label>
    </ligand>
</feature>
<feature type="binding site" evidence="5">
    <location>
        <position position="216"/>
    </location>
    <ligand>
        <name>a divalent metal cation</name>
        <dbReference type="ChEBI" id="CHEBI:60240"/>
        <label>1</label>
    </ligand>
</feature>
<dbReference type="AlphaFoldDB" id="A0A3B1E9H1"/>
<dbReference type="SUPFAM" id="SSF102705">
    <property type="entry name" value="NIF3 (NGG1p interacting factor 3)-like"/>
    <property type="match status" value="1"/>
</dbReference>
<dbReference type="InterPro" id="IPR036069">
    <property type="entry name" value="DUF34/NIF3_sf"/>
</dbReference>
<protein>
    <recommendedName>
        <fullName evidence="3">GTP cyclohydrolase 1 type 2 homolog</fullName>
    </recommendedName>
</protein>
<evidence type="ECO:0000256" key="2">
    <source>
        <dbReference type="ARBA" id="ARBA00011643"/>
    </source>
</evidence>
<accession>A0A3B1E9H1</accession>
<dbReference type="RefSeq" id="WP_158349075.1">
    <property type="nucleotide sequence ID" value="NZ_LR025085.1"/>
</dbReference>
<evidence type="ECO:0000256" key="1">
    <source>
        <dbReference type="ARBA" id="ARBA00006964"/>
    </source>
</evidence>
<dbReference type="STRING" id="1921549.GCA_900128825_00194"/>
<dbReference type="NCBIfam" id="TIGR00486">
    <property type="entry name" value="YbgI_SA1388"/>
    <property type="match status" value="1"/>
</dbReference>
<dbReference type="GO" id="GO:0005737">
    <property type="term" value="C:cytoplasm"/>
    <property type="evidence" value="ECO:0007669"/>
    <property type="project" value="TreeGrafter"/>
</dbReference>
<evidence type="ECO:0000313" key="6">
    <source>
        <dbReference type="EMBL" id="VAX76539.1"/>
    </source>
</evidence>
<dbReference type="InterPro" id="IPR002678">
    <property type="entry name" value="DUF34/NIF3"/>
</dbReference>
<dbReference type="FunFam" id="3.40.1390.30:FF:000001">
    <property type="entry name" value="GTP cyclohydrolase 1 type 2"/>
    <property type="match status" value="1"/>
</dbReference>
<sequence>MNNFFLEKLVNDKLNSKKYVKDFSPNGLQVEGKSEIKKIITGVTACQKLLNQAIKYNADAIIVHHGYFWKNQDQKILGMYKKRLKTLLSHDINLYSWHLPLDINSEFGNNVQLGKLLNISIQGKISQYVLFGQFNRFHTAESLKNIIEKKLKRKPFHYGQTGPKYIKNIAWCTGKGQNFFNQAITSNIDAYLTGEVSEETIHIAEENNIHFFSLGHHATEKSGIKKLGQWLYQKDNSLIITFIDIHNPI</sequence>
<feature type="binding site" evidence="5">
    <location>
        <position position="65"/>
    </location>
    <ligand>
        <name>a divalent metal cation</name>
        <dbReference type="ChEBI" id="CHEBI:60240"/>
        <label>1</label>
    </ligand>
</feature>